<dbReference type="Proteomes" id="UP000757103">
    <property type="component" value="Unassembled WGS sequence"/>
</dbReference>
<comment type="similarity">
    <text evidence="1 4">Belongs to the glycosyl hydrolase 26 family.</text>
</comment>
<evidence type="ECO:0000259" key="5">
    <source>
        <dbReference type="PROSITE" id="PS51764"/>
    </source>
</evidence>
<keyword evidence="3" id="KW-0326">Glycosidase</keyword>
<evidence type="ECO:0000256" key="1">
    <source>
        <dbReference type="ARBA" id="ARBA00007754"/>
    </source>
</evidence>
<comment type="caution">
    <text evidence="6">The sequence shown here is derived from an EMBL/GenBank/DDBJ whole genome shotgun (WGS) entry which is preliminary data.</text>
</comment>
<sequence length="378" mass="42449">MENRIIKWLWALSLGLLTACSCSNHQMDGSALKLSDNQADDKAIQLYHKLQKNLDKGIMLGHQDDLAYGYRWFMEAGRSDVKSVCGDYPAVVGWDLGGLETGSRTNCDSIPFSALKGYVRQVEQQGGISIFTWRAGNPVGGENAGDSTRQDVVKQIVENGAVQQRFLASLDKLASFFTELKNEEGEPISVIFQPFQSIMADSAMWWTPARCSANDFKKLWSLTVDYLRNKNGVHNLLYAYSIGNERTAETLQTYYPGNSRVDIVGLNALLLQKDSCDTQTFIQQFNRNIAIITQFAEKNKKVPAITYTGLESVKVSDFFSQDLYPVISQYKLSFVMFGANAWNQEEHYFIPVPGHPASDDFVRFASYPDILTSNDIKE</sequence>
<dbReference type="InterPro" id="IPR022790">
    <property type="entry name" value="GH26_dom"/>
</dbReference>
<dbReference type="InterPro" id="IPR000805">
    <property type="entry name" value="Glyco_hydro_26"/>
</dbReference>
<gene>
    <name evidence="6" type="ORF">K8U91_04955</name>
</gene>
<organism evidence="6 7">
    <name type="scientific">Barnesiella viscericola</name>
    <dbReference type="NCBI Taxonomy" id="397865"/>
    <lineage>
        <taxon>Bacteria</taxon>
        <taxon>Pseudomonadati</taxon>
        <taxon>Bacteroidota</taxon>
        <taxon>Bacteroidia</taxon>
        <taxon>Bacteroidales</taxon>
        <taxon>Barnesiellaceae</taxon>
        <taxon>Barnesiella</taxon>
    </lineage>
</organism>
<reference evidence="6" key="1">
    <citation type="journal article" date="2021" name="PeerJ">
        <title>Extensive microbial diversity within the chicken gut microbiome revealed by metagenomics and culture.</title>
        <authorList>
            <person name="Gilroy R."/>
            <person name="Ravi A."/>
            <person name="Getino M."/>
            <person name="Pursley I."/>
            <person name="Horton D.L."/>
            <person name="Alikhan N.F."/>
            <person name="Baker D."/>
            <person name="Gharbi K."/>
            <person name="Hall N."/>
            <person name="Watson M."/>
            <person name="Adriaenssens E.M."/>
            <person name="Foster-Nyarko E."/>
            <person name="Jarju S."/>
            <person name="Secka A."/>
            <person name="Antonio M."/>
            <person name="Oren A."/>
            <person name="Chaudhuri R.R."/>
            <person name="La Ragione R."/>
            <person name="Hildebrand F."/>
            <person name="Pallen M.J."/>
        </authorList>
    </citation>
    <scope>NUCLEOTIDE SEQUENCE</scope>
    <source>
        <strain evidence="6">CHK121-7720</strain>
    </source>
</reference>
<name>A0A921MRI6_9BACT</name>
<dbReference type="GO" id="GO:0016985">
    <property type="term" value="F:mannan endo-1,4-beta-mannosidase activity"/>
    <property type="evidence" value="ECO:0007669"/>
    <property type="project" value="InterPro"/>
</dbReference>
<reference evidence="6" key="2">
    <citation type="submission" date="2021-09" db="EMBL/GenBank/DDBJ databases">
        <authorList>
            <person name="Gilroy R."/>
        </authorList>
    </citation>
    <scope>NUCLEOTIDE SEQUENCE</scope>
    <source>
        <strain evidence="6">CHK121-7720</strain>
    </source>
</reference>
<dbReference type="SUPFAM" id="SSF51445">
    <property type="entry name" value="(Trans)glycosidases"/>
    <property type="match status" value="1"/>
</dbReference>
<evidence type="ECO:0000256" key="3">
    <source>
        <dbReference type="ARBA" id="ARBA00023295"/>
    </source>
</evidence>
<evidence type="ECO:0000256" key="4">
    <source>
        <dbReference type="PROSITE-ProRule" id="PRU01100"/>
    </source>
</evidence>
<dbReference type="Pfam" id="PF02156">
    <property type="entry name" value="Glyco_hydro_26"/>
    <property type="match status" value="1"/>
</dbReference>
<dbReference type="AlphaFoldDB" id="A0A921MRI6"/>
<evidence type="ECO:0000313" key="6">
    <source>
        <dbReference type="EMBL" id="HJG88811.1"/>
    </source>
</evidence>
<dbReference type="PANTHER" id="PTHR40079:SF4">
    <property type="entry name" value="GH26 DOMAIN-CONTAINING PROTEIN-RELATED"/>
    <property type="match status" value="1"/>
</dbReference>
<dbReference type="EMBL" id="DYUD01000015">
    <property type="protein sequence ID" value="HJG88811.1"/>
    <property type="molecule type" value="Genomic_DNA"/>
</dbReference>
<dbReference type="Gene3D" id="3.20.20.80">
    <property type="entry name" value="Glycosidases"/>
    <property type="match status" value="1"/>
</dbReference>
<evidence type="ECO:0000256" key="2">
    <source>
        <dbReference type="ARBA" id="ARBA00022801"/>
    </source>
</evidence>
<dbReference type="InterPro" id="IPR017853">
    <property type="entry name" value="GH"/>
</dbReference>
<dbReference type="PANTHER" id="PTHR40079">
    <property type="entry name" value="MANNAN ENDO-1,4-BETA-MANNOSIDASE E-RELATED"/>
    <property type="match status" value="1"/>
</dbReference>
<dbReference type="PROSITE" id="PS51764">
    <property type="entry name" value="GH26"/>
    <property type="match status" value="1"/>
</dbReference>
<dbReference type="RefSeq" id="WP_273305847.1">
    <property type="nucleotide sequence ID" value="NZ_DYUD01000015.1"/>
</dbReference>
<accession>A0A921MRI6</accession>
<protein>
    <submittedName>
        <fullName evidence="6">Glycoside hydrolase family 26 protein</fullName>
    </submittedName>
</protein>
<evidence type="ECO:0000313" key="7">
    <source>
        <dbReference type="Proteomes" id="UP000757103"/>
    </source>
</evidence>
<proteinExistence type="inferred from homology"/>
<comment type="caution">
    <text evidence="4">Lacks conserved residue(s) required for the propagation of feature annotation.</text>
</comment>
<feature type="domain" description="GH26" evidence="5">
    <location>
        <begin position="41"/>
        <end position="374"/>
    </location>
</feature>
<keyword evidence="2 6" id="KW-0378">Hydrolase</keyword>
<dbReference type="PROSITE" id="PS51257">
    <property type="entry name" value="PROKAR_LIPOPROTEIN"/>
    <property type="match status" value="1"/>
</dbReference>
<dbReference type="GO" id="GO:0006080">
    <property type="term" value="P:substituted mannan metabolic process"/>
    <property type="evidence" value="ECO:0007669"/>
    <property type="project" value="InterPro"/>
</dbReference>